<comment type="cofactor">
    <cofactor evidence="12">
        <name>a divalent metal cation</name>
        <dbReference type="ChEBI" id="CHEBI:60240"/>
    </cofactor>
    <text evidence="12">Binds 1 divalent metal cation per subunit.</text>
</comment>
<evidence type="ECO:0000256" key="1">
    <source>
        <dbReference type="ARBA" id="ARBA00010716"/>
    </source>
</evidence>
<dbReference type="InterPro" id="IPR032466">
    <property type="entry name" value="Metal_Hydrolase"/>
</dbReference>
<keyword evidence="4 12" id="KW-0479">Metal-binding</keyword>
<gene>
    <name evidence="14" type="ORF">SS7213T_02338</name>
</gene>
<organism evidence="14 15">
    <name type="scientific">Staphylococcus simiae CCM 7213 = CCUG 51256</name>
    <dbReference type="NCBI Taxonomy" id="911238"/>
    <lineage>
        <taxon>Bacteria</taxon>
        <taxon>Bacillati</taxon>
        <taxon>Bacillota</taxon>
        <taxon>Bacilli</taxon>
        <taxon>Bacillales</taxon>
        <taxon>Staphylococcaceae</taxon>
        <taxon>Staphylococcus</taxon>
    </lineage>
</organism>
<feature type="binding site" evidence="11">
    <location>
        <position position="261"/>
    </location>
    <ligand>
        <name>substrate</name>
    </ligand>
</feature>
<name>G5JG96_9STAP</name>
<evidence type="ECO:0000256" key="7">
    <source>
        <dbReference type="ARBA" id="ARBA00047647"/>
    </source>
</evidence>
<dbReference type="PANTHER" id="PTHR11113:SF14">
    <property type="entry name" value="N-ACETYLGLUCOSAMINE-6-PHOSPHATE DEACETYLASE"/>
    <property type="match status" value="1"/>
</dbReference>
<feature type="binding site" evidence="11">
    <location>
        <position position="237"/>
    </location>
    <ligand>
        <name>substrate</name>
    </ligand>
</feature>
<dbReference type="GO" id="GO:0006046">
    <property type="term" value="P:N-acetylglucosamine catabolic process"/>
    <property type="evidence" value="ECO:0007669"/>
    <property type="project" value="TreeGrafter"/>
</dbReference>
<keyword evidence="15" id="KW-1185">Reference proteome</keyword>
<accession>G5JG96</accession>
<evidence type="ECO:0000256" key="2">
    <source>
        <dbReference type="ARBA" id="ARBA00011899"/>
    </source>
</evidence>
<comment type="catalytic activity">
    <reaction evidence="7">
        <text>N-acetyl-D-glucosamine 6-phosphate + H2O = D-glucosamine 6-phosphate + acetate</text>
        <dbReference type="Rhea" id="RHEA:22936"/>
        <dbReference type="ChEBI" id="CHEBI:15377"/>
        <dbReference type="ChEBI" id="CHEBI:30089"/>
        <dbReference type="ChEBI" id="CHEBI:57513"/>
        <dbReference type="ChEBI" id="CHEBI:58725"/>
        <dbReference type="EC" id="3.5.1.25"/>
    </reaction>
</comment>
<dbReference type="EMBL" id="AEUN01000046">
    <property type="protein sequence ID" value="EHJ08809.1"/>
    <property type="molecule type" value="Genomic_DNA"/>
</dbReference>
<keyword evidence="5 9" id="KW-0378">Hydrolase</keyword>
<dbReference type="InterPro" id="IPR006680">
    <property type="entry name" value="Amidohydro-rel"/>
</dbReference>
<evidence type="ECO:0000256" key="4">
    <source>
        <dbReference type="ARBA" id="ARBA00022723"/>
    </source>
</evidence>
<evidence type="ECO:0000256" key="12">
    <source>
        <dbReference type="PIRSR" id="PIRSR038994-3"/>
    </source>
</evidence>
<dbReference type="SUPFAM" id="SSF51338">
    <property type="entry name" value="Composite domain of metallo-dependent hydrolases"/>
    <property type="match status" value="1"/>
</dbReference>
<feature type="domain" description="Amidohydrolase-related" evidence="13">
    <location>
        <begin position="60"/>
        <end position="388"/>
    </location>
</feature>
<protein>
    <recommendedName>
        <fullName evidence="3">N-acetylglucosamine-6-phosphate deacetylase</fullName>
        <ecNumber evidence="2">3.5.1.25</ecNumber>
    </recommendedName>
</protein>
<dbReference type="InterPro" id="IPR011059">
    <property type="entry name" value="Metal-dep_hydrolase_composite"/>
</dbReference>
<dbReference type="InterPro" id="IPR003764">
    <property type="entry name" value="GlcNAc_6-P_deAcase"/>
</dbReference>
<evidence type="ECO:0000256" key="8">
    <source>
        <dbReference type="ARBA" id="ARBA00060590"/>
    </source>
</evidence>
<evidence type="ECO:0000259" key="13">
    <source>
        <dbReference type="Pfam" id="PF01979"/>
    </source>
</evidence>
<dbReference type="PIRSF" id="PIRSF038994">
    <property type="entry name" value="NagA"/>
    <property type="match status" value="1"/>
</dbReference>
<dbReference type="EC" id="3.5.1.25" evidence="2"/>
<evidence type="ECO:0000256" key="11">
    <source>
        <dbReference type="PIRSR" id="PIRSR038994-2"/>
    </source>
</evidence>
<feature type="binding site" evidence="12">
    <location>
        <position position="205"/>
    </location>
    <ligand>
        <name>Zn(2+)</name>
        <dbReference type="ChEBI" id="CHEBI:29105"/>
    </ligand>
</feature>
<comment type="similarity">
    <text evidence="1 9">Belongs to the metallo-dependent hydrolases superfamily. NagA family.</text>
</comment>
<evidence type="ECO:0000313" key="15">
    <source>
        <dbReference type="Proteomes" id="UP000005413"/>
    </source>
</evidence>
<feature type="binding site" evidence="12">
    <location>
        <position position="226"/>
    </location>
    <ligand>
        <name>Zn(2+)</name>
        <dbReference type="ChEBI" id="CHEBI:29105"/>
    </ligand>
</feature>
<dbReference type="Gene3D" id="2.30.40.10">
    <property type="entry name" value="Urease, subunit C, domain 1"/>
    <property type="match status" value="1"/>
</dbReference>
<dbReference type="AlphaFoldDB" id="G5JG96"/>
<reference evidence="14 15" key="1">
    <citation type="journal article" date="2012" name="BMC Genomics">
        <title>Comparative genomic analysis of the genus Staphylococcus including Staphylococcus aureus and its newly described sister species Staphylococcus simiae.</title>
        <authorList>
            <person name="Suzuki H."/>
            <person name="Lefebure T."/>
            <person name="Pavinski Bitar P."/>
            <person name="Stanhope M.J."/>
        </authorList>
    </citation>
    <scope>NUCLEOTIDE SEQUENCE [LARGE SCALE GENOMIC DNA]</scope>
    <source>
        <strain evidence="14 15">CCM 7213</strain>
    </source>
</reference>
<feature type="binding site" evidence="12">
    <location>
        <position position="140"/>
    </location>
    <ligand>
        <name>Zn(2+)</name>
        <dbReference type="ChEBI" id="CHEBI:29105"/>
    </ligand>
</feature>
<dbReference type="PATRIC" id="fig|911238.3.peg.435"/>
<keyword evidence="6 9" id="KW-0119">Carbohydrate metabolism</keyword>
<comment type="caution">
    <text evidence="14">The sequence shown here is derived from an EMBL/GenBank/DDBJ whole genome shotgun (WGS) entry which is preliminary data.</text>
</comment>
<sequence length="395" mass="43558">MSQTIIYNGNVYTEHGKIEQGYIHICDGKIKKVGQGDFVQQLDVNERQHVEMIDAKGHHILPGFIDIHIHGGYGEDAMDASFKGLQHLSQSLLSEGTTSFLATTMTQSTDNITKALSNIANYSQQQSTDDCAEIIGIHLEGPFISEHKVGAQHPQFVQRPSSEKIRNLQQTANGLIKIITFAPEVEGALDTLNDLKDEFIFSIGHTIATFDQTNEAVTNGAKHITHLYNAASPFLHREPGVFGAAWLSEQLNTELIVDGVHAHPAAVNIAYRLKGNKHFYLITDAMRAKGMPDGDYDLGGQNVIVKDNEARLADGTLAGSILTMNQGLHNLLNYTEAHLEELWRVTSLNQAIALNIDDSKGSIKENKDADLVIVNDQIDVITTIKNGKKHNYKPY</sequence>
<evidence type="ECO:0000256" key="9">
    <source>
        <dbReference type="PIRNR" id="PIRNR038994"/>
    </source>
</evidence>
<feature type="active site" description="Proton donor/acceptor" evidence="10">
    <location>
        <position position="284"/>
    </location>
</feature>
<dbReference type="CDD" id="cd00854">
    <property type="entry name" value="NagA"/>
    <property type="match status" value="1"/>
</dbReference>
<feature type="binding site" evidence="11">
    <location>
        <position position="151"/>
    </location>
    <ligand>
        <name>substrate</name>
    </ligand>
</feature>
<evidence type="ECO:0000256" key="6">
    <source>
        <dbReference type="ARBA" id="ARBA00023277"/>
    </source>
</evidence>
<dbReference type="Pfam" id="PF01979">
    <property type="entry name" value="Amidohydro_1"/>
    <property type="match status" value="1"/>
</dbReference>
<evidence type="ECO:0000256" key="10">
    <source>
        <dbReference type="PIRSR" id="PIRSR038994-1"/>
    </source>
</evidence>
<dbReference type="NCBIfam" id="TIGR00221">
    <property type="entry name" value="nagA"/>
    <property type="match status" value="1"/>
</dbReference>
<dbReference type="Proteomes" id="UP000005413">
    <property type="component" value="Unassembled WGS sequence"/>
</dbReference>
<comment type="pathway">
    <text evidence="8">Amino-sugar metabolism; N-acetylneuraminate degradation; D-fructose 6-phosphate from N-acetylneuraminate: step 4/5.</text>
</comment>
<dbReference type="Gene3D" id="3.20.20.140">
    <property type="entry name" value="Metal-dependent hydrolases"/>
    <property type="match status" value="1"/>
</dbReference>
<dbReference type="RefSeq" id="WP_002462152.1">
    <property type="nucleotide sequence ID" value="NZ_AEUN01000046.1"/>
</dbReference>
<feature type="binding site" evidence="11">
    <location>
        <begin position="229"/>
        <end position="230"/>
    </location>
    <ligand>
        <name>substrate</name>
    </ligand>
</feature>
<evidence type="ECO:0000313" key="14">
    <source>
        <dbReference type="EMBL" id="EHJ08809.1"/>
    </source>
</evidence>
<evidence type="ECO:0000256" key="5">
    <source>
        <dbReference type="ARBA" id="ARBA00022801"/>
    </source>
</evidence>
<dbReference type="SUPFAM" id="SSF51556">
    <property type="entry name" value="Metallo-dependent hydrolases"/>
    <property type="match status" value="1"/>
</dbReference>
<proteinExistence type="inferred from homology"/>
<dbReference type="PANTHER" id="PTHR11113">
    <property type="entry name" value="N-ACETYLGLUCOSAMINE-6-PHOSPHATE DEACETYLASE"/>
    <property type="match status" value="1"/>
</dbReference>
<feature type="binding site" evidence="11">
    <location>
        <begin position="317"/>
        <end position="319"/>
    </location>
    <ligand>
        <name>substrate</name>
    </ligand>
</feature>
<evidence type="ECO:0000256" key="3">
    <source>
        <dbReference type="ARBA" id="ARBA00018029"/>
    </source>
</evidence>
<dbReference type="FunFam" id="3.20.20.140:FF:000004">
    <property type="entry name" value="N-acetylglucosamine-6-phosphate deacetylase"/>
    <property type="match status" value="1"/>
</dbReference>
<dbReference type="OrthoDB" id="9776488at2"/>
<dbReference type="GO" id="GO:0046872">
    <property type="term" value="F:metal ion binding"/>
    <property type="evidence" value="ECO:0007669"/>
    <property type="project" value="UniProtKB-KW"/>
</dbReference>
<dbReference type="GO" id="GO:0008448">
    <property type="term" value="F:N-acetylglucosamine-6-phosphate deacetylase activity"/>
    <property type="evidence" value="ECO:0007669"/>
    <property type="project" value="UniProtKB-EC"/>
</dbReference>